<dbReference type="NCBIfam" id="NF004787">
    <property type="entry name" value="PRK06132.1-4"/>
    <property type="match status" value="1"/>
</dbReference>
<comment type="similarity">
    <text evidence="2">Belongs to the YkuD family.</text>
</comment>
<dbReference type="GO" id="GO:0008360">
    <property type="term" value="P:regulation of cell shape"/>
    <property type="evidence" value="ECO:0007669"/>
    <property type="project" value="UniProtKB-UniRule"/>
</dbReference>
<dbReference type="PANTHER" id="PTHR30582:SF2">
    <property type="entry name" value="L,D-TRANSPEPTIDASE YCIB-RELATED"/>
    <property type="match status" value="1"/>
</dbReference>
<feature type="chain" id="PRO_5018124380" description="L,D-TPase catalytic domain-containing protein" evidence="8">
    <location>
        <begin position="27"/>
        <end position="354"/>
    </location>
</feature>
<dbReference type="Gene3D" id="2.40.440.10">
    <property type="entry name" value="L,D-transpeptidase catalytic domain-like"/>
    <property type="match status" value="1"/>
</dbReference>
<dbReference type="CDD" id="cd16913">
    <property type="entry name" value="YkuD_like"/>
    <property type="match status" value="2"/>
</dbReference>
<dbReference type="PANTHER" id="PTHR30582">
    <property type="entry name" value="L,D-TRANSPEPTIDASE"/>
    <property type="match status" value="1"/>
</dbReference>
<feature type="active site" description="Nucleophile" evidence="7">
    <location>
        <position position="150"/>
    </location>
</feature>
<sequence>MEQEKAPMKRSLAVLLLAFAVGSLHAAPASPANAPLPPADIKARLKSMKPGEYLWYPEVSPQGPVTIVVSLTEQKAYIYRNGIAIGVSTLSSGKKGRETPTGVFSILQKSVDHKSDLYNSAPMPYMQRLTWDGIALHAGNLPGYPASHGCIRLPMAFAKKLYGITGFSSTTVIISNASSAPKEVDHPGLLAPTVADGRPVTLPVEPGEIAWNDPGAERGPLSVLISRADQRAYVYRGGQRIGTAPVQLPARPQTGMAVFSLLEKPTLDEIGETSPNLRWSVVQVSNPGQGLTPSEQLGKIRMDPTFVREMLSAMDVGSTLVITDWASTRDTHSDSDFTVIATETPNNPTKSLKK</sequence>
<evidence type="ECO:0000256" key="2">
    <source>
        <dbReference type="ARBA" id="ARBA00005992"/>
    </source>
</evidence>
<dbReference type="PIRSF" id="PIRSF029342">
    <property type="entry name" value="UCP029342_ErfK/YbiS/YcfS/YnhG"/>
    <property type="match status" value="1"/>
</dbReference>
<evidence type="ECO:0000256" key="3">
    <source>
        <dbReference type="ARBA" id="ARBA00022679"/>
    </source>
</evidence>
<dbReference type="Pfam" id="PF03734">
    <property type="entry name" value="YkuD"/>
    <property type="match status" value="1"/>
</dbReference>
<dbReference type="GO" id="GO:0071555">
    <property type="term" value="P:cell wall organization"/>
    <property type="evidence" value="ECO:0007669"/>
    <property type="project" value="UniProtKB-UniRule"/>
</dbReference>
<dbReference type="SUPFAM" id="SSF141523">
    <property type="entry name" value="L,D-transpeptidase catalytic domain-like"/>
    <property type="match status" value="1"/>
</dbReference>
<dbReference type="NCBIfam" id="NF004785">
    <property type="entry name" value="PRK06132.1-2"/>
    <property type="match status" value="1"/>
</dbReference>
<evidence type="ECO:0000313" key="11">
    <source>
        <dbReference type="Proteomes" id="UP000270834"/>
    </source>
</evidence>
<protein>
    <recommendedName>
        <fullName evidence="9">L,D-TPase catalytic domain-containing protein</fullName>
    </recommendedName>
</protein>
<keyword evidence="8" id="KW-0732">Signal</keyword>
<dbReference type="GO" id="GO:0018104">
    <property type="term" value="P:peptidoglycan-protein cross-linking"/>
    <property type="evidence" value="ECO:0007669"/>
    <property type="project" value="TreeGrafter"/>
</dbReference>
<evidence type="ECO:0000256" key="5">
    <source>
        <dbReference type="ARBA" id="ARBA00022984"/>
    </source>
</evidence>
<evidence type="ECO:0000256" key="7">
    <source>
        <dbReference type="PROSITE-ProRule" id="PRU01373"/>
    </source>
</evidence>
<evidence type="ECO:0000256" key="6">
    <source>
        <dbReference type="ARBA" id="ARBA00023316"/>
    </source>
</evidence>
<dbReference type="AlphaFoldDB" id="A0A3M5DFN1"/>
<feature type="signal peptide" evidence="8">
    <location>
        <begin position="1"/>
        <end position="26"/>
    </location>
</feature>
<dbReference type="InterPro" id="IPR050979">
    <property type="entry name" value="LD-transpeptidase"/>
</dbReference>
<accession>A0A3M5DFN1</accession>
<name>A0A3M5DFN1_PSEAI</name>
<proteinExistence type="inferred from homology"/>
<evidence type="ECO:0000256" key="8">
    <source>
        <dbReference type="SAM" id="SignalP"/>
    </source>
</evidence>
<keyword evidence="3" id="KW-0808">Transferase</keyword>
<evidence type="ECO:0000259" key="9">
    <source>
        <dbReference type="PROSITE" id="PS52029"/>
    </source>
</evidence>
<dbReference type="InterPro" id="IPR038063">
    <property type="entry name" value="Transpep_catalytic_dom"/>
</dbReference>
<dbReference type="InterPro" id="IPR005490">
    <property type="entry name" value="LD_TPept_cat_dom"/>
</dbReference>
<dbReference type="KEGG" id="paeb:NCGM1900_2049"/>
<dbReference type="Proteomes" id="UP000270834">
    <property type="component" value="Unassembled WGS sequence"/>
</dbReference>
<dbReference type="GO" id="GO:0005576">
    <property type="term" value="C:extracellular region"/>
    <property type="evidence" value="ECO:0007669"/>
    <property type="project" value="TreeGrafter"/>
</dbReference>
<dbReference type="GO" id="GO:0016740">
    <property type="term" value="F:transferase activity"/>
    <property type="evidence" value="ECO:0007669"/>
    <property type="project" value="UniProtKB-KW"/>
</dbReference>
<gene>
    <name evidence="10" type="ORF">ALP65_03282</name>
</gene>
<keyword evidence="5 7" id="KW-0573">Peptidoglycan synthesis</keyword>
<evidence type="ECO:0000313" key="10">
    <source>
        <dbReference type="EMBL" id="RMS48260.1"/>
    </source>
</evidence>
<evidence type="ECO:0000256" key="1">
    <source>
        <dbReference type="ARBA" id="ARBA00004752"/>
    </source>
</evidence>
<feature type="active site" description="Proton donor/acceptor" evidence="7">
    <location>
        <position position="137"/>
    </location>
</feature>
<keyword evidence="6 7" id="KW-0961">Cell wall biogenesis/degradation</keyword>
<dbReference type="EMBL" id="RBSQ01001067">
    <property type="protein sequence ID" value="RMS48260.1"/>
    <property type="molecule type" value="Genomic_DNA"/>
</dbReference>
<comment type="caution">
    <text evidence="10">The sequence shown here is derived from an EMBL/GenBank/DDBJ whole genome shotgun (WGS) entry which is preliminary data.</text>
</comment>
<dbReference type="GO" id="GO:0071972">
    <property type="term" value="F:peptidoglycan L,D-transpeptidase activity"/>
    <property type="evidence" value="ECO:0007669"/>
    <property type="project" value="TreeGrafter"/>
</dbReference>
<dbReference type="InterPro" id="IPR016915">
    <property type="entry name" value="UCP029342"/>
</dbReference>
<reference evidence="10 11" key="1">
    <citation type="submission" date="2018-08" db="EMBL/GenBank/DDBJ databases">
        <title>Recombination of ecologically and evolutionarily significant loci maintains genetic cohesion in the Pseudomonas syringae species complex.</title>
        <authorList>
            <person name="Dillon M."/>
            <person name="Thakur S."/>
            <person name="Almeida R.N.D."/>
            <person name="Weir B.S."/>
            <person name="Guttman D.S."/>
        </authorList>
    </citation>
    <scope>NUCLEOTIDE SEQUENCE [LARGE SCALE GENOMIC DNA]</scope>
    <source>
        <strain evidence="10 11">ICMP 7846</strain>
    </source>
</reference>
<dbReference type="FunFam" id="2.40.440.10:FF:000006">
    <property type="entry name" value="L,D-transpeptidase catalytic domain"/>
    <property type="match status" value="1"/>
</dbReference>
<comment type="pathway">
    <text evidence="1 7">Cell wall biogenesis; peptidoglycan biosynthesis.</text>
</comment>
<evidence type="ECO:0000256" key="4">
    <source>
        <dbReference type="ARBA" id="ARBA00022960"/>
    </source>
</evidence>
<feature type="domain" description="L,D-TPase catalytic" evidence="9">
    <location>
        <begin position="65"/>
        <end position="175"/>
    </location>
</feature>
<organism evidence="10 11">
    <name type="scientific">Pseudomonas aeruginosa</name>
    <dbReference type="NCBI Taxonomy" id="287"/>
    <lineage>
        <taxon>Bacteria</taxon>
        <taxon>Pseudomonadati</taxon>
        <taxon>Pseudomonadota</taxon>
        <taxon>Gammaproteobacteria</taxon>
        <taxon>Pseudomonadales</taxon>
        <taxon>Pseudomonadaceae</taxon>
        <taxon>Pseudomonas</taxon>
    </lineage>
</organism>
<dbReference type="PROSITE" id="PS52029">
    <property type="entry name" value="LD_TPASE"/>
    <property type="match status" value="1"/>
</dbReference>
<dbReference type="UniPathway" id="UPA00219"/>
<keyword evidence="4 7" id="KW-0133">Cell shape</keyword>